<reference evidence="11 12" key="1">
    <citation type="submission" date="2007-05" db="EMBL/GenBank/DDBJ databases">
        <title>Complete sequence of Geobacter uraniireducens Rf4.</title>
        <authorList>
            <consortium name="US DOE Joint Genome Institute"/>
            <person name="Copeland A."/>
            <person name="Lucas S."/>
            <person name="Lapidus A."/>
            <person name="Barry K."/>
            <person name="Detter J.C."/>
            <person name="Glavina del Rio T."/>
            <person name="Hammon N."/>
            <person name="Israni S."/>
            <person name="Dalin E."/>
            <person name="Tice H."/>
            <person name="Pitluck S."/>
            <person name="Chertkov O."/>
            <person name="Brettin T."/>
            <person name="Bruce D."/>
            <person name="Han C."/>
            <person name="Schmutz J."/>
            <person name="Larimer F."/>
            <person name="Land M."/>
            <person name="Hauser L."/>
            <person name="Kyrpides N."/>
            <person name="Mikhailova N."/>
            <person name="Shelobolina E."/>
            <person name="Aklujkar M."/>
            <person name="Lovley D."/>
            <person name="Richardson P."/>
        </authorList>
    </citation>
    <scope>NUCLEOTIDE SEQUENCE [LARGE SCALE GENOMIC DNA]</scope>
    <source>
        <strain evidence="11 12">Rf4</strain>
    </source>
</reference>
<keyword evidence="12" id="KW-1185">Reference proteome</keyword>
<evidence type="ECO:0000256" key="4">
    <source>
        <dbReference type="ARBA" id="ARBA00022927"/>
    </source>
</evidence>
<evidence type="ECO:0000256" key="5">
    <source>
        <dbReference type="ARBA" id="ARBA00023136"/>
    </source>
</evidence>
<dbReference type="PROSITE" id="PS51257">
    <property type="entry name" value="PROKAR_LIPOPROTEIN"/>
    <property type="match status" value="1"/>
</dbReference>
<dbReference type="Gene3D" id="3.30.1370.130">
    <property type="match status" value="1"/>
</dbReference>
<evidence type="ECO:0000256" key="9">
    <source>
        <dbReference type="SAM" id="MobiDB-lite"/>
    </source>
</evidence>
<keyword evidence="4" id="KW-0653">Protein transport</keyword>
<dbReference type="Gene3D" id="3.30.1370.120">
    <property type="match status" value="1"/>
</dbReference>
<evidence type="ECO:0000256" key="6">
    <source>
        <dbReference type="ARBA" id="ARBA00023237"/>
    </source>
</evidence>
<name>A5GEZ9_GEOUR</name>
<dbReference type="OrthoDB" id="9775455at2"/>
<dbReference type="EMBL" id="CP000698">
    <property type="protein sequence ID" value="ABQ26004.1"/>
    <property type="molecule type" value="Genomic_DNA"/>
</dbReference>
<dbReference type="Pfam" id="PF07660">
    <property type="entry name" value="STN"/>
    <property type="match status" value="1"/>
</dbReference>
<dbReference type="InterPro" id="IPR004846">
    <property type="entry name" value="T2SS/T3SS_dom"/>
</dbReference>
<comment type="subcellular location">
    <subcellularLocation>
        <location evidence="8">Cell outer membrane</location>
    </subcellularLocation>
    <subcellularLocation>
        <location evidence="1">Membrane</location>
    </subcellularLocation>
</comment>
<dbReference type="Gene3D" id="2.60.40.3470">
    <property type="match status" value="1"/>
</dbReference>
<feature type="domain" description="Secretin/TonB short N-terminal" evidence="10">
    <location>
        <begin position="577"/>
        <end position="625"/>
    </location>
</feature>
<dbReference type="InterPro" id="IPR011662">
    <property type="entry name" value="Secretin/TonB_short_N"/>
</dbReference>
<keyword evidence="5" id="KW-0472">Membrane</keyword>
<dbReference type="Pfam" id="PF00263">
    <property type="entry name" value="Secretin"/>
    <property type="match status" value="1"/>
</dbReference>
<dbReference type="AlphaFoldDB" id="A5GEZ9"/>
<sequence length="944" mass="101289">MRMYSSRIICHALILIFIMAVSGCAKRMVAAKDVNQIETAGVAAVQAINVKDDTSQIEISTNRPLTYTSYKTSDPPKVFIDLAQTEPGAVTKPLEFASGNVKSVNLSRQDFGGGFLTRVEIALNKDVDFSVSTDPADRGKLLVTFAKPQVEEKSSKAEVEKQGQVASNVEENAAKPDVKPETKSLNAEMYKQAAAEVAAGVNVVTHETKPEVVAEVKEGAKIATPGSNPVELQTSVEVKEPPKAEAEVKSEIAPQLKTLDAINIVNDGVEIIVNGGVDSFNTFKLNKPDRLVVDIFGAKNSISANFISINRFGVGKARVGVTPEKVRIVFDAAAEALPAYEVAKTDNGLKIHLSDISAEQPAKNVNEPLDEPAKPASEAKKVVKTETGSIESIDFNVVDGNSRIAIKLNGDCISGKPIKTAKGLSFTIKNCRIPKKLQRTLDTRGFAGPVQSITPYQVKVAGGMDVRILVKLRGKAPYTINQDGDILLLDIKNPEVTETPALVSGVTREKAAPAAPKIEEEFMAAPAKEPEAFAELPSSAVSKQVTKKVYTGRKVTLEFSDADIRKIFQLIAEVSNLNFLIADDVSGTISIKLVNVPWDQALDVILDTKGLGMQREGNIVQIKPKAKMQSQADEEIAAKKARERAMELRTEVFDVNYAAVADIVTQFNTLKSERGIITSDVRTNRVIVKDIATAIEDMKSLLKNLDSPEKQVMIEARIVEAQTSFVRDLGVQWGLHYVDGSASVAGISRFDTGFGGVVTPPPTSGTSGPGAAAGMSFGKLASNIQIDMRLSAAVTAEQIKIISSPRVVTLNNKPAKISQGASIPYQTTSAEGTKTEFVEAALTLEVTPHITSDGSIGMKIKASNNSAGTGSPPPINKKEATTELLVKNGETTVIGGIYVDSETDNDKGVPFLQDIPLLGWLFKSNTKNKSKNELLIFITPKIIS</sequence>
<comment type="similarity">
    <text evidence="7">Belongs to the bacterial secretin family.</text>
</comment>
<proteinExistence type="inferred from homology"/>
<keyword evidence="3" id="KW-0732">Signal</keyword>
<dbReference type="GO" id="GO:0009279">
    <property type="term" value="C:cell outer membrane"/>
    <property type="evidence" value="ECO:0007669"/>
    <property type="project" value="UniProtKB-SubCell"/>
</dbReference>
<dbReference type="PRINTS" id="PR00811">
    <property type="entry name" value="BCTERIALGSPD"/>
</dbReference>
<gene>
    <name evidence="11" type="ordered locus">Gura_1814</name>
</gene>
<protein>
    <submittedName>
        <fullName evidence="11">Type IV pilus secretin PilQ</fullName>
    </submittedName>
</protein>
<keyword evidence="6" id="KW-0998">Cell outer membrane</keyword>
<dbReference type="Gene3D" id="2.60.40.3500">
    <property type="match status" value="2"/>
</dbReference>
<evidence type="ECO:0000256" key="8">
    <source>
        <dbReference type="RuleBase" id="RU004004"/>
    </source>
</evidence>
<dbReference type="InterPro" id="IPR021731">
    <property type="entry name" value="AMIN_dom"/>
</dbReference>
<dbReference type="PANTHER" id="PTHR30604">
    <property type="entry name" value="PROTEIN TRANSPORT PROTEIN HOFQ"/>
    <property type="match status" value="1"/>
</dbReference>
<accession>A5GEZ9</accession>
<evidence type="ECO:0000256" key="3">
    <source>
        <dbReference type="ARBA" id="ARBA00022729"/>
    </source>
</evidence>
<feature type="compositionally biased region" description="Basic and acidic residues" evidence="9">
    <location>
        <begin position="152"/>
        <end position="161"/>
    </location>
</feature>
<dbReference type="HOGENOM" id="CLU_006756_0_0_7"/>
<evidence type="ECO:0000256" key="2">
    <source>
        <dbReference type="ARBA" id="ARBA00022448"/>
    </source>
</evidence>
<evidence type="ECO:0000313" key="11">
    <source>
        <dbReference type="EMBL" id="ABQ26004.1"/>
    </source>
</evidence>
<dbReference type="InterPro" id="IPR001775">
    <property type="entry name" value="GspD/PilQ"/>
</dbReference>
<keyword evidence="2 8" id="KW-0813">Transport</keyword>
<dbReference type="RefSeq" id="WP_011938709.1">
    <property type="nucleotide sequence ID" value="NC_009483.1"/>
</dbReference>
<dbReference type="Pfam" id="PF11741">
    <property type="entry name" value="AMIN"/>
    <property type="match status" value="3"/>
</dbReference>
<dbReference type="InterPro" id="IPR005644">
    <property type="entry name" value="NolW-like"/>
</dbReference>
<evidence type="ECO:0000259" key="10">
    <source>
        <dbReference type="SMART" id="SM00965"/>
    </source>
</evidence>
<dbReference type="InterPro" id="IPR013355">
    <property type="entry name" value="Pilus_4_PilQ"/>
</dbReference>
<dbReference type="SMART" id="SM00965">
    <property type="entry name" value="STN"/>
    <property type="match status" value="1"/>
</dbReference>
<dbReference type="NCBIfam" id="TIGR02515">
    <property type="entry name" value="IV_pilus_PilQ"/>
    <property type="match status" value="1"/>
</dbReference>
<dbReference type="InterPro" id="IPR051808">
    <property type="entry name" value="Type_IV_pilus_biogenesis"/>
</dbReference>
<evidence type="ECO:0000256" key="1">
    <source>
        <dbReference type="ARBA" id="ARBA00004370"/>
    </source>
</evidence>
<evidence type="ECO:0000256" key="7">
    <source>
        <dbReference type="RuleBase" id="RU004003"/>
    </source>
</evidence>
<dbReference type="PANTHER" id="PTHR30604:SF1">
    <property type="entry name" value="DNA UTILIZATION PROTEIN HOFQ"/>
    <property type="match status" value="1"/>
</dbReference>
<organism evidence="11 12">
    <name type="scientific">Geotalea uraniireducens (strain Rf4)</name>
    <name type="common">Geobacter uraniireducens</name>
    <dbReference type="NCBI Taxonomy" id="351605"/>
    <lineage>
        <taxon>Bacteria</taxon>
        <taxon>Pseudomonadati</taxon>
        <taxon>Thermodesulfobacteriota</taxon>
        <taxon>Desulfuromonadia</taxon>
        <taxon>Geobacterales</taxon>
        <taxon>Geobacteraceae</taxon>
        <taxon>Geotalea</taxon>
    </lineage>
</organism>
<evidence type="ECO:0000313" key="12">
    <source>
        <dbReference type="Proteomes" id="UP000006695"/>
    </source>
</evidence>
<dbReference type="STRING" id="351605.Gura_1814"/>
<feature type="region of interest" description="Disordered" evidence="9">
    <location>
        <begin position="152"/>
        <end position="180"/>
    </location>
</feature>
<dbReference type="Proteomes" id="UP000006695">
    <property type="component" value="Chromosome"/>
</dbReference>
<dbReference type="KEGG" id="gur:Gura_1814"/>
<dbReference type="GO" id="GO:0009306">
    <property type="term" value="P:protein secretion"/>
    <property type="evidence" value="ECO:0007669"/>
    <property type="project" value="InterPro"/>
</dbReference>
<dbReference type="Pfam" id="PF03958">
    <property type="entry name" value="Secretin_N"/>
    <property type="match status" value="1"/>
</dbReference>
<dbReference type="InterPro" id="IPR038591">
    <property type="entry name" value="NolW-like_sf"/>
</dbReference>